<evidence type="ECO:0000256" key="2">
    <source>
        <dbReference type="ARBA" id="ARBA00022448"/>
    </source>
</evidence>
<feature type="domain" description="ABC transmembrane type-1" evidence="8">
    <location>
        <begin position="73"/>
        <end position="257"/>
    </location>
</feature>
<evidence type="ECO:0000256" key="3">
    <source>
        <dbReference type="ARBA" id="ARBA00022475"/>
    </source>
</evidence>
<evidence type="ECO:0000256" key="4">
    <source>
        <dbReference type="ARBA" id="ARBA00022692"/>
    </source>
</evidence>
<name>A0A2G6K964_9BACT</name>
<feature type="transmembrane region" description="Helical" evidence="7">
    <location>
        <begin position="108"/>
        <end position="129"/>
    </location>
</feature>
<dbReference type="GO" id="GO:0005886">
    <property type="term" value="C:plasma membrane"/>
    <property type="evidence" value="ECO:0007669"/>
    <property type="project" value="UniProtKB-SubCell"/>
</dbReference>
<feature type="transmembrane region" description="Helical" evidence="7">
    <location>
        <begin position="12"/>
        <end position="34"/>
    </location>
</feature>
<keyword evidence="3" id="KW-1003">Cell membrane</keyword>
<evidence type="ECO:0000313" key="9">
    <source>
        <dbReference type="EMBL" id="PIE32185.1"/>
    </source>
</evidence>
<reference evidence="9 10" key="1">
    <citation type="submission" date="2017-10" db="EMBL/GenBank/DDBJ databases">
        <title>Novel microbial diversity and functional potential in the marine mammal oral microbiome.</title>
        <authorList>
            <person name="Dudek N.K."/>
            <person name="Sun C.L."/>
            <person name="Burstein D."/>
            <person name="Kantor R.S."/>
            <person name="Aliaga Goltsman D.S."/>
            <person name="Bik E.M."/>
            <person name="Thomas B.C."/>
            <person name="Banfield J.F."/>
            <person name="Relman D.A."/>
        </authorList>
    </citation>
    <scope>NUCLEOTIDE SEQUENCE [LARGE SCALE GENOMIC DNA]</scope>
    <source>
        <strain evidence="9">DOLJORAL78_47_16</strain>
    </source>
</reference>
<dbReference type="Gene3D" id="1.10.3720.10">
    <property type="entry name" value="MetI-like"/>
    <property type="match status" value="1"/>
</dbReference>
<dbReference type="InterPro" id="IPR050901">
    <property type="entry name" value="BP-dep_ABC_trans_perm"/>
</dbReference>
<dbReference type="AlphaFoldDB" id="A0A2G6K964"/>
<dbReference type="GO" id="GO:0055085">
    <property type="term" value="P:transmembrane transport"/>
    <property type="evidence" value="ECO:0007669"/>
    <property type="project" value="InterPro"/>
</dbReference>
<dbReference type="InterPro" id="IPR000515">
    <property type="entry name" value="MetI-like"/>
</dbReference>
<proteinExistence type="inferred from homology"/>
<accession>A0A2G6K964</accession>
<dbReference type="Proteomes" id="UP000230821">
    <property type="component" value="Unassembled WGS sequence"/>
</dbReference>
<evidence type="ECO:0000256" key="5">
    <source>
        <dbReference type="ARBA" id="ARBA00022989"/>
    </source>
</evidence>
<comment type="caution">
    <text evidence="9">The sequence shown here is derived from an EMBL/GenBank/DDBJ whole genome shotgun (WGS) entry which is preliminary data.</text>
</comment>
<evidence type="ECO:0000259" key="8">
    <source>
        <dbReference type="PROSITE" id="PS50928"/>
    </source>
</evidence>
<protein>
    <submittedName>
        <fullName evidence="9">ABC transporter permease</fullName>
    </submittedName>
</protein>
<feature type="transmembrane region" description="Helical" evidence="7">
    <location>
        <begin position="141"/>
        <end position="164"/>
    </location>
</feature>
<dbReference type="Pfam" id="PF00528">
    <property type="entry name" value="BPD_transp_1"/>
    <property type="match status" value="1"/>
</dbReference>
<comment type="subcellular location">
    <subcellularLocation>
        <location evidence="1 7">Cell membrane</location>
        <topology evidence="1 7">Multi-pass membrane protein</topology>
    </subcellularLocation>
</comment>
<dbReference type="CDD" id="cd06261">
    <property type="entry name" value="TM_PBP2"/>
    <property type="match status" value="1"/>
</dbReference>
<dbReference type="SUPFAM" id="SSF161098">
    <property type="entry name" value="MetI-like"/>
    <property type="match status" value="1"/>
</dbReference>
<dbReference type="PANTHER" id="PTHR32243">
    <property type="entry name" value="MALTOSE TRANSPORT SYSTEM PERMEASE-RELATED"/>
    <property type="match status" value="1"/>
</dbReference>
<gene>
    <name evidence="9" type="ORF">CSA56_16385</name>
</gene>
<feature type="transmembrane region" description="Helical" evidence="7">
    <location>
        <begin position="77"/>
        <end position="96"/>
    </location>
</feature>
<keyword evidence="2 7" id="KW-0813">Transport</keyword>
<comment type="similarity">
    <text evidence="7">Belongs to the binding-protein-dependent transport system permease family.</text>
</comment>
<organism evidence="9 10">
    <name type="scientific">candidate division KSB3 bacterium</name>
    <dbReference type="NCBI Taxonomy" id="2044937"/>
    <lineage>
        <taxon>Bacteria</taxon>
        <taxon>candidate division KSB3</taxon>
    </lineage>
</organism>
<dbReference type="PROSITE" id="PS50928">
    <property type="entry name" value="ABC_TM1"/>
    <property type="match status" value="1"/>
</dbReference>
<evidence type="ECO:0000256" key="7">
    <source>
        <dbReference type="RuleBase" id="RU363032"/>
    </source>
</evidence>
<dbReference type="EMBL" id="PDSK01000117">
    <property type="protein sequence ID" value="PIE32185.1"/>
    <property type="molecule type" value="Genomic_DNA"/>
</dbReference>
<evidence type="ECO:0000256" key="1">
    <source>
        <dbReference type="ARBA" id="ARBA00004651"/>
    </source>
</evidence>
<evidence type="ECO:0000256" key="6">
    <source>
        <dbReference type="ARBA" id="ARBA00023136"/>
    </source>
</evidence>
<keyword evidence="5 7" id="KW-1133">Transmembrane helix</keyword>
<dbReference type="InterPro" id="IPR035906">
    <property type="entry name" value="MetI-like_sf"/>
</dbReference>
<evidence type="ECO:0000313" key="10">
    <source>
        <dbReference type="Proteomes" id="UP000230821"/>
    </source>
</evidence>
<sequence length="257" mass="28651">MIIQKKSPVLTYCFWTLVAIAVLWACFPIVWMVLTAFRSMQDFFAADVSLLPQQLTLENFEDVIDRSGFLVYMKNSLIVGVCVTLLSIVISIMGAFAITRLDFPGRTLIARSIIASYLIPPALLFIPLFFLVTRVRLHDSILSLIITYLSATVPFSIWMLYGYFSTIPQSLDDAATIDGCNKVQVLTRVLVPLSLPGISVVTLYSFTLCWNEFLYALVFITNEASRTIPAGIVVWIVEDSFAWGRLMAASSLSVSCT</sequence>
<dbReference type="PANTHER" id="PTHR32243:SF18">
    <property type="entry name" value="INNER MEMBRANE ABC TRANSPORTER PERMEASE PROTEIN YCJP"/>
    <property type="match status" value="1"/>
</dbReference>
<keyword evidence="6 7" id="KW-0472">Membrane</keyword>
<keyword evidence="4 7" id="KW-0812">Transmembrane</keyword>